<dbReference type="Proteomes" id="UP001527181">
    <property type="component" value="Unassembled WGS sequence"/>
</dbReference>
<keyword evidence="3" id="KW-1185">Reference proteome</keyword>
<dbReference type="InterPro" id="IPR009061">
    <property type="entry name" value="DNA-bd_dom_put_sf"/>
</dbReference>
<proteinExistence type="predicted"/>
<dbReference type="SUPFAM" id="SSF46955">
    <property type="entry name" value="Putative DNA-binding domain"/>
    <property type="match status" value="1"/>
</dbReference>
<dbReference type="InterPro" id="IPR041657">
    <property type="entry name" value="HTH_17"/>
</dbReference>
<name>A0ABT4GY17_PAEAL</name>
<feature type="domain" description="Helix-turn-helix" evidence="1">
    <location>
        <begin position="11"/>
        <end position="57"/>
    </location>
</feature>
<evidence type="ECO:0000313" key="3">
    <source>
        <dbReference type="Proteomes" id="UP001527181"/>
    </source>
</evidence>
<evidence type="ECO:0000259" key="1">
    <source>
        <dbReference type="Pfam" id="PF12728"/>
    </source>
</evidence>
<dbReference type="NCBIfam" id="TIGR01764">
    <property type="entry name" value="excise"/>
    <property type="match status" value="1"/>
</dbReference>
<accession>A0ABT4GY17</accession>
<organism evidence="2 3">
    <name type="scientific">Paenibacillus alvei</name>
    <name type="common">Bacillus alvei</name>
    <dbReference type="NCBI Taxonomy" id="44250"/>
    <lineage>
        <taxon>Bacteria</taxon>
        <taxon>Bacillati</taxon>
        <taxon>Bacillota</taxon>
        <taxon>Bacilli</taxon>
        <taxon>Bacillales</taxon>
        <taxon>Paenibacillaceae</taxon>
        <taxon>Paenibacillus</taxon>
    </lineage>
</organism>
<dbReference type="Pfam" id="PF12728">
    <property type="entry name" value="HTH_17"/>
    <property type="match status" value="1"/>
</dbReference>
<sequence>MKTPTNYLPLVLTIKDAAEYFQRSTKTIRRRIKSGELRSYKEGQEHRIRREWLLDYERQLIEKGETA</sequence>
<gene>
    <name evidence="2" type="ORF">M5X12_13615</name>
</gene>
<dbReference type="RefSeq" id="WP_268599454.1">
    <property type="nucleotide sequence ID" value="NZ_JAMDNP010000022.1"/>
</dbReference>
<evidence type="ECO:0000313" key="2">
    <source>
        <dbReference type="EMBL" id="MCY9761612.1"/>
    </source>
</evidence>
<dbReference type="InterPro" id="IPR010093">
    <property type="entry name" value="SinI_DNA-bd"/>
</dbReference>
<protein>
    <submittedName>
        <fullName evidence="2">Helix-turn-helix domain-containing protein</fullName>
    </submittedName>
</protein>
<comment type="caution">
    <text evidence="2">The sequence shown here is derived from an EMBL/GenBank/DDBJ whole genome shotgun (WGS) entry which is preliminary data.</text>
</comment>
<reference evidence="2 3" key="1">
    <citation type="submission" date="2022-05" db="EMBL/GenBank/DDBJ databases">
        <title>Genome Sequencing of Bee-Associated Microbes.</title>
        <authorList>
            <person name="Dunlap C."/>
        </authorList>
    </citation>
    <scope>NUCLEOTIDE SEQUENCE [LARGE SCALE GENOMIC DNA]</scope>
    <source>
        <strain evidence="2 3">NRRL B-04010</strain>
    </source>
</reference>
<dbReference type="EMBL" id="JAMDNP010000022">
    <property type="protein sequence ID" value="MCY9761612.1"/>
    <property type="molecule type" value="Genomic_DNA"/>
</dbReference>